<dbReference type="Pfam" id="PF04773">
    <property type="entry name" value="FecR"/>
    <property type="match status" value="1"/>
</dbReference>
<keyword evidence="1" id="KW-1133">Transmembrane helix</keyword>
<dbReference type="InterPro" id="IPR032508">
    <property type="entry name" value="FecR_C"/>
</dbReference>
<accession>A0ABS7Z8U5</accession>
<dbReference type="Pfam" id="PF16344">
    <property type="entry name" value="FecR_C"/>
    <property type="match status" value="1"/>
</dbReference>
<dbReference type="Gene3D" id="3.55.50.30">
    <property type="match status" value="1"/>
</dbReference>
<keyword evidence="5" id="KW-1185">Reference proteome</keyword>
<dbReference type="PANTHER" id="PTHR30273:SF2">
    <property type="entry name" value="PROTEIN FECR"/>
    <property type="match status" value="1"/>
</dbReference>
<reference evidence="4" key="1">
    <citation type="submission" date="2020-10" db="EMBL/GenBank/DDBJ databases">
        <authorList>
            <person name="Lu T."/>
            <person name="Wang Q."/>
            <person name="Han X."/>
        </authorList>
    </citation>
    <scope>NUCLEOTIDE SEQUENCE</scope>
    <source>
        <strain evidence="4">WQ 366</strain>
    </source>
</reference>
<protein>
    <submittedName>
        <fullName evidence="4">FecR family protein</fullName>
    </submittedName>
</protein>
<name>A0ABS7Z8U5_9SPHI</name>
<comment type="caution">
    <text evidence="4">The sequence shown here is derived from an EMBL/GenBank/DDBJ whole genome shotgun (WGS) entry which is preliminary data.</text>
</comment>
<evidence type="ECO:0000259" key="3">
    <source>
        <dbReference type="Pfam" id="PF16344"/>
    </source>
</evidence>
<keyword evidence="1" id="KW-0812">Transmembrane</keyword>
<dbReference type="InterPro" id="IPR012373">
    <property type="entry name" value="Ferrdict_sens_TM"/>
</dbReference>
<dbReference type="PANTHER" id="PTHR30273">
    <property type="entry name" value="PERIPLASMIC SIGNAL SENSOR AND SIGMA FACTOR ACTIVATOR FECR-RELATED"/>
    <property type="match status" value="1"/>
</dbReference>
<dbReference type="Proteomes" id="UP001165302">
    <property type="component" value="Unassembled WGS sequence"/>
</dbReference>
<dbReference type="EMBL" id="JADEYP010000039">
    <property type="protein sequence ID" value="MCA5006622.1"/>
    <property type="molecule type" value="Genomic_DNA"/>
</dbReference>
<organism evidence="4 5">
    <name type="scientific">Sphingobacterium bovistauri</name>
    <dbReference type="NCBI Taxonomy" id="2781959"/>
    <lineage>
        <taxon>Bacteria</taxon>
        <taxon>Pseudomonadati</taxon>
        <taxon>Bacteroidota</taxon>
        <taxon>Sphingobacteriia</taxon>
        <taxon>Sphingobacteriales</taxon>
        <taxon>Sphingobacteriaceae</taxon>
        <taxon>Sphingobacterium</taxon>
    </lineage>
</organism>
<evidence type="ECO:0000259" key="2">
    <source>
        <dbReference type="Pfam" id="PF04773"/>
    </source>
</evidence>
<dbReference type="Gene3D" id="2.60.120.1440">
    <property type="match status" value="1"/>
</dbReference>
<evidence type="ECO:0000313" key="4">
    <source>
        <dbReference type="EMBL" id="MCA5006622.1"/>
    </source>
</evidence>
<evidence type="ECO:0000256" key="1">
    <source>
        <dbReference type="SAM" id="Phobius"/>
    </source>
</evidence>
<feature type="domain" description="FecR protein" evidence="2">
    <location>
        <begin position="142"/>
        <end position="237"/>
    </location>
</feature>
<feature type="transmembrane region" description="Helical" evidence="1">
    <location>
        <begin position="73"/>
        <end position="92"/>
    </location>
</feature>
<evidence type="ECO:0000313" key="5">
    <source>
        <dbReference type="Proteomes" id="UP001165302"/>
    </source>
</evidence>
<keyword evidence="1" id="KW-0472">Membrane</keyword>
<dbReference type="PIRSF" id="PIRSF018266">
    <property type="entry name" value="FecR"/>
    <property type="match status" value="1"/>
</dbReference>
<gene>
    <name evidence="4" type="ORF">IPZ78_15890</name>
</gene>
<dbReference type="RefSeq" id="WP_225554981.1">
    <property type="nucleotide sequence ID" value="NZ_JADEYP010000039.1"/>
</dbReference>
<sequence length="350" mass="39446">MRPEQEITEIIQRINQGTASSTDQKKLDDWYNSFDDSLSVVHKDSDSSLLKETVWRKISTQIFTSKTSKIRRIYLTGAAAVAILAGVVLYNYKSNTKDLSSGVRLLDEQGNSAFISSTVQEFLDSTKYVELASHSNDLNVRVLKTGAGEFIKVILPDGSKVAMNSNTKIQLKEDFGLKGSRIVYLDGEAFFDVKKNNNQKFIVRTKDQSIEVLGTKFNVKSYADQSETLTALYEGKIQLTKDDYSLMVSPSELVTNDGENLSKVAKDLKNTTMWREMRFSFEDVLVKDVIAQLTNWYGLQLEYIGEIPNQRIAGQLEPEMKLKDVLLVIENLTGGTCELKNNKLLIKFSK</sequence>
<proteinExistence type="predicted"/>
<feature type="domain" description="Protein FecR C-terminal" evidence="3">
    <location>
        <begin position="278"/>
        <end position="346"/>
    </location>
</feature>
<dbReference type="InterPro" id="IPR006860">
    <property type="entry name" value="FecR"/>
</dbReference>